<dbReference type="Proteomes" id="UP000191946">
    <property type="component" value="Unassembled WGS sequence"/>
</dbReference>
<keyword evidence="3" id="KW-1003">Cell membrane</keyword>
<keyword evidence="6 9" id="KW-1133">Transmembrane helix</keyword>
<proteinExistence type="inferred from homology"/>
<evidence type="ECO:0000313" key="13">
    <source>
        <dbReference type="EMBL" id="NMU26363.1"/>
    </source>
</evidence>
<dbReference type="GO" id="GO:0005886">
    <property type="term" value="C:plasma membrane"/>
    <property type="evidence" value="ECO:0007669"/>
    <property type="project" value="UniProtKB-SubCell"/>
</dbReference>
<feature type="transmembrane region" description="Helical" evidence="9">
    <location>
        <begin position="43"/>
        <end position="61"/>
    </location>
</feature>
<keyword evidence="7 9" id="KW-0472">Membrane</keyword>
<dbReference type="EMBL" id="JACVHL010000033">
    <property type="protein sequence ID" value="MCC3807913.1"/>
    <property type="molecule type" value="Genomic_DNA"/>
</dbReference>
<reference evidence="12" key="8">
    <citation type="submission" date="2023-06" db="EMBL/GenBank/DDBJ databases">
        <title>Genomic Diversity of Vibrio spp. and Metagenomic Analysis of Pathogens in Florida Gulf Coastal Waters Following Hurricane Ian.</title>
        <authorList>
            <person name="Brumfield K.D."/>
        </authorList>
    </citation>
    <scope>NUCLEOTIDE SEQUENCE</scope>
    <source>
        <strain evidence="12">WBS2B-138</strain>
    </source>
</reference>
<keyword evidence="4 9" id="KW-0812">Transmembrane</keyword>
<dbReference type="InterPro" id="IPR052157">
    <property type="entry name" value="BCAA_transport_permease"/>
</dbReference>
<evidence type="ECO:0000256" key="5">
    <source>
        <dbReference type="ARBA" id="ARBA00022970"/>
    </source>
</evidence>
<protein>
    <submittedName>
        <fullName evidence="10 16">ABC transporter permease</fullName>
    </submittedName>
</protein>
<evidence type="ECO:0000313" key="10">
    <source>
        <dbReference type="EMBL" id="KOY31617.1"/>
    </source>
</evidence>
<organism evidence="16 21">
    <name type="scientific">Vibrio parahaemolyticus</name>
    <dbReference type="NCBI Taxonomy" id="670"/>
    <lineage>
        <taxon>Bacteria</taxon>
        <taxon>Pseudomonadati</taxon>
        <taxon>Pseudomonadota</taxon>
        <taxon>Gammaproteobacteria</taxon>
        <taxon>Vibrionales</taxon>
        <taxon>Vibrionaceae</taxon>
        <taxon>Vibrio</taxon>
    </lineage>
</organism>
<feature type="transmembrane region" description="Helical" evidence="9">
    <location>
        <begin position="98"/>
        <end position="121"/>
    </location>
</feature>
<gene>
    <name evidence="10" type="ORF">ACX05_13995</name>
    <name evidence="15" type="ORF">AKG60_11655</name>
    <name evidence="16" type="ORF">CA163_02100</name>
    <name evidence="17" type="ORF">FVP01_02090</name>
    <name evidence="14" type="ORF">HKB16_33085</name>
    <name evidence="13" type="ORF">HKB21_12070</name>
    <name evidence="11" type="ORF">IB292_23120</name>
    <name evidence="18" type="ORF">M5598_16770</name>
    <name evidence="12" type="ORF">QX249_03045</name>
</gene>
<reference evidence="16 21" key="3">
    <citation type="journal article" date="2017" name="Appl. Environ. Microbiol.">
        <title>Parallel evolution of two clades of a major Atlantic endemic Vibrio parahaemolyticus pathogen lineage by independent acquisition of related pathogenicity islands.</title>
        <authorList>
            <person name="Xu F."/>
            <person name="Gonzalez-Escalona N."/>
            <person name="Drees K.P."/>
            <person name="Sebra R.P."/>
            <person name="Cooper V.S."/>
            <person name="Jones S.H."/>
            <person name="Whistler C.A."/>
        </authorList>
    </citation>
    <scope>NUCLEOTIDE SEQUENCE [LARGE SCALE GENOMIC DNA]</scope>
    <source>
        <strain evidence="16 21">MAVP-3</strain>
    </source>
</reference>
<dbReference type="InterPro" id="IPR001851">
    <property type="entry name" value="ABC_transp_permease"/>
</dbReference>
<dbReference type="EMBL" id="JABCLB010002723">
    <property type="protein sequence ID" value="NMU87686.1"/>
    <property type="molecule type" value="Genomic_DNA"/>
</dbReference>
<feature type="transmembrane region" description="Helical" evidence="9">
    <location>
        <begin position="190"/>
        <end position="212"/>
    </location>
</feature>
<evidence type="ECO:0000256" key="6">
    <source>
        <dbReference type="ARBA" id="ARBA00022989"/>
    </source>
</evidence>
<reference evidence="15 20" key="2">
    <citation type="submission" date="2015-08" db="EMBL/GenBank/DDBJ databases">
        <title>Draft Genome Sequences of Vibrio parahaemolyticus Strains.</title>
        <authorList>
            <person name="Gonzalez-Escalona N."/>
            <person name="DePaola A."/>
        </authorList>
    </citation>
    <scope>NUCLEOTIDE SEQUENCE [LARGE SCALE GENOMIC DNA]</scope>
    <source>
        <strain evidence="15 20">CFSAN001621</strain>
    </source>
</reference>
<comment type="similarity">
    <text evidence="8">Belongs to the binding-protein-dependent transport system permease family. LivHM subfamily.</text>
</comment>
<evidence type="ECO:0000256" key="9">
    <source>
        <dbReference type="SAM" id="Phobius"/>
    </source>
</evidence>
<dbReference type="EMBL" id="NIXT01000053">
    <property type="protein sequence ID" value="OXE34481.1"/>
    <property type="molecule type" value="Genomic_DNA"/>
</dbReference>
<dbReference type="GO" id="GO:0006865">
    <property type="term" value="P:amino acid transport"/>
    <property type="evidence" value="ECO:0007669"/>
    <property type="project" value="UniProtKB-KW"/>
</dbReference>
<evidence type="ECO:0000313" key="12">
    <source>
        <dbReference type="EMBL" id="MDS1819619.1"/>
    </source>
</evidence>
<keyword evidence="2" id="KW-0813">Transport</keyword>
<evidence type="ECO:0000256" key="4">
    <source>
        <dbReference type="ARBA" id="ARBA00022692"/>
    </source>
</evidence>
<dbReference type="EMBL" id="LIRS01000074">
    <property type="protein sequence ID" value="KOY31617.1"/>
    <property type="molecule type" value="Genomic_DNA"/>
</dbReference>
<dbReference type="Proteomes" id="UP000726777">
    <property type="component" value="Unassembled WGS sequence"/>
</dbReference>
<evidence type="ECO:0000313" key="20">
    <source>
        <dbReference type="Proteomes" id="UP000191946"/>
    </source>
</evidence>
<accession>A0A072IU28</accession>
<dbReference type="OrthoDB" id="9807115at2"/>
<name>A0A072IU28_VIBPH</name>
<keyword evidence="5" id="KW-0029">Amino-acid transport</keyword>
<evidence type="ECO:0000313" key="11">
    <source>
        <dbReference type="EMBL" id="MCC3807913.1"/>
    </source>
</evidence>
<reference evidence="18" key="7">
    <citation type="submission" date="2022-05" db="EMBL/GenBank/DDBJ databases">
        <title>Megaplasmid of Vibrio parahaemolyticus.</title>
        <authorList>
            <person name="Strauch E."/>
            <person name="Borowiak M."/>
        </authorList>
    </citation>
    <scope>NUCLEOTIDE SEQUENCE</scope>
    <source>
        <strain evidence="18">16-VB00198</strain>
    </source>
</reference>
<reference evidence="23 24" key="5">
    <citation type="submission" date="2020-04" db="EMBL/GenBank/DDBJ databases">
        <title>Whole-genome sequencing of Vibrio spp. from China reveals different genetic environments of blaCTX-M-14 among diverse lineages.</title>
        <authorList>
            <person name="Zheng Z."/>
            <person name="Ye L."/>
            <person name="Chen S."/>
        </authorList>
    </citation>
    <scope>NUCLEOTIDE SEQUENCE [LARGE SCALE GENOMIC DNA]</scope>
    <source>
        <strain evidence="14 23">Vb0551</strain>
        <strain evidence="13 24">Vb0574</strain>
    </source>
</reference>
<dbReference type="Proteomes" id="UP001163036">
    <property type="component" value="Chromosome 2"/>
</dbReference>
<keyword evidence="20" id="KW-1185">Reference proteome</keyword>
<dbReference type="Proteomes" id="UP000321504">
    <property type="component" value="Unassembled WGS sequence"/>
</dbReference>
<feature type="transmembrane region" description="Helical" evidence="9">
    <location>
        <begin position="263"/>
        <end position="283"/>
    </location>
</feature>
<evidence type="ECO:0000313" key="24">
    <source>
        <dbReference type="Proteomes" id="UP000555836"/>
    </source>
</evidence>
<feature type="transmembrane region" description="Helical" evidence="9">
    <location>
        <begin position="141"/>
        <end position="161"/>
    </location>
</feature>
<evidence type="ECO:0000313" key="17">
    <source>
        <dbReference type="EMBL" id="TXN17803.1"/>
    </source>
</evidence>
<dbReference type="CDD" id="cd06582">
    <property type="entry name" value="TM_PBP1_LivH_like"/>
    <property type="match status" value="1"/>
</dbReference>
<comment type="subcellular location">
    <subcellularLocation>
        <location evidence="1">Cell inner membrane</location>
        <topology evidence="1">Multi-pass membrane protein</topology>
    </subcellularLocation>
</comment>
<reference evidence="10 19" key="1">
    <citation type="submission" date="2015-07" db="EMBL/GenBank/DDBJ databases">
        <title>Foodborne Vibrio parahaemolyticus Isolates.</title>
        <authorList>
            <person name="Ronholm J."/>
            <person name="Petronella N."/>
            <person name="Kenwell R."/>
            <person name="Banerjee S."/>
        </authorList>
    </citation>
    <scope>NUCLEOTIDE SEQUENCE [LARGE SCALE GENOMIC DNA]</scope>
    <source>
        <strain evidence="10 19">HS-06-05</strain>
    </source>
</reference>
<evidence type="ECO:0000256" key="3">
    <source>
        <dbReference type="ARBA" id="ARBA00022475"/>
    </source>
</evidence>
<dbReference type="GeneID" id="1191847"/>
<evidence type="ECO:0000313" key="21">
    <source>
        <dbReference type="Proteomes" id="UP000214596"/>
    </source>
</evidence>
<dbReference type="EMBL" id="LHQV01000015">
    <property type="protein sequence ID" value="OQJ98697.1"/>
    <property type="molecule type" value="Genomic_DNA"/>
</dbReference>
<evidence type="ECO:0000313" key="19">
    <source>
        <dbReference type="Proteomes" id="UP000037697"/>
    </source>
</evidence>
<sequence>MNTDLLLQLVINGVIVGMLYGVVAMCFVLIYKSTQVVNFAQGEFLLIGAWVCWAALVHLQLPFFVGFLLTLAFMMVFGIAVQTIVLRPLIGEPIISVIMVTIGLSMFFQALMKWMFGVSAVSYPQVFETNVVNIGGLNVEFAYILSLIFSMIIMGAFYWFFKFSKMGLAMRATAFNQQVAQSLGISIKKVFAISWAISAMVSATAGIVIGIVNGVSDALSIIGIKVFPAVILGGLDSVVGAIVGGITIGVLENLAEFFDSQYLQVGNLYNIAPFYVLLIILAFKPYGLFGTKDIERI</sequence>
<dbReference type="Proteomes" id="UP000214596">
    <property type="component" value="Unassembled WGS sequence"/>
</dbReference>
<dbReference type="Proteomes" id="UP001253193">
    <property type="component" value="Unassembled WGS sequence"/>
</dbReference>
<feature type="transmembrane region" description="Helical" evidence="9">
    <location>
        <begin position="6"/>
        <end position="31"/>
    </location>
</feature>
<evidence type="ECO:0000313" key="18">
    <source>
        <dbReference type="EMBL" id="UYV28870.1"/>
    </source>
</evidence>
<evidence type="ECO:0000256" key="1">
    <source>
        <dbReference type="ARBA" id="ARBA00004429"/>
    </source>
</evidence>
<evidence type="ECO:0000313" key="22">
    <source>
        <dbReference type="Proteomes" id="UP000321504"/>
    </source>
</evidence>
<feature type="transmembrane region" description="Helical" evidence="9">
    <location>
        <begin position="218"/>
        <end position="251"/>
    </location>
</feature>
<evidence type="ECO:0000313" key="16">
    <source>
        <dbReference type="EMBL" id="OXE34481.1"/>
    </source>
</evidence>
<evidence type="ECO:0000256" key="2">
    <source>
        <dbReference type="ARBA" id="ARBA00022448"/>
    </source>
</evidence>
<evidence type="ECO:0000313" key="23">
    <source>
        <dbReference type="Proteomes" id="UP000518904"/>
    </source>
</evidence>
<dbReference type="GO" id="GO:0022857">
    <property type="term" value="F:transmembrane transporter activity"/>
    <property type="evidence" value="ECO:0007669"/>
    <property type="project" value="InterPro"/>
</dbReference>
<feature type="transmembrane region" description="Helical" evidence="9">
    <location>
        <begin position="67"/>
        <end position="86"/>
    </location>
</feature>
<reference evidence="17 22" key="4">
    <citation type="submission" date="2019-08" db="EMBL/GenBank/DDBJ databases">
        <title>Emerging of two pre-pandemic pathogenic O4:KUT lineages of Vibrio parahaemolyticus in coastal eastern China.</title>
        <authorList>
            <person name="Yu H."/>
        </authorList>
    </citation>
    <scope>NUCLEOTIDE SEQUENCE [LARGE SCALE GENOMIC DNA]</scope>
    <source>
        <strain evidence="17 22">HZ17-383</strain>
    </source>
</reference>
<dbReference type="OMA" id="AMAWAIS"/>
<evidence type="ECO:0000313" key="15">
    <source>
        <dbReference type="EMBL" id="OQJ98697.1"/>
    </source>
</evidence>
<dbReference type="RefSeq" id="WP_005463595.1">
    <property type="nucleotide sequence ID" value="NZ_CAJDZF010000008.1"/>
</dbReference>
<dbReference type="EMBL" id="VRMQ01000001">
    <property type="protein sequence ID" value="TXN17803.1"/>
    <property type="molecule type" value="Genomic_DNA"/>
</dbReference>
<dbReference type="EMBL" id="JAUHGG010000001">
    <property type="protein sequence ID" value="MDS1819619.1"/>
    <property type="molecule type" value="Genomic_DNA"/>
</dbReference>
<dbReference type="Proteomes" id="UP000037697">
    <property type="component" value="Unassembled WGS sequence"/>
</dbReference>
<dbReference type="Pfam" id="PF02653">
    <property type="entry name" value="BPD_transp_2"/>
    <property type="match status" value="1"/>
</dbReference>
<evidence type="ECO:0000256" key="8">
    <source>
        <dbReference type="ARBA" id="ARBA00037998"/>
    </source>
</evidence>
<dbReference type="STRING" id="670.ACZ92_22215"/>
<evidence type="ECO:0000313" key="14">
    <source>
        <dbReference type="EMBL" id="NMU87686.1"/>
    </source>
</evidence>
<reference evidence="11" key="6">
    <citation type="submission" date="2020-09" db="EMBL/GenBank/DDBJ databases">
        <title>Genome sequence of Vibrio parahaemolyticus isolates.</title>
        <authorList>
            <person name="Hammerl J.A."/>
            <person name="Strauch E."/>
        </authorList>
    </citation>
    <scope>NUCLEOTIDE SEQUENCE</scope>
    <source>
        <strain evidence="11">17-VB00146</strain>
    </source>
</reference>
<dbReference type="EMBL" id="JABCLD010001111">
    <property type="protein sequence ID" value="NMU26363.1"/>
    <property type="molecule type" value="Genomic_DNA"/>
</dbReference>
<dbReference type="Proteomes" id="UP000518904">
    <property type="component" value="Unassembled WGS sequence"/>
</dbReference>
<dbReference type="EMBL" id="CP097356">
    <property type="protein sequence ID" value="UYV28870.1"/>
    <property type="molecule type" value="Genomic_DNA"/>
</dbReference>
<evidence type="ECO:0000256" key="7">
    <source>
        <dbReference type="ARBA" id="ARBA00023136"/>
    </source>
</evidence>
<dbReference type="Proteomes" id="UP000555836">
    <property type="component" value="Unassembled WGS sequence"/>
</dbReference>
<dbReference type="PANTHER" id="PTHR11795">
    <property type="entry name" value="BRANCHED-CHAIN AMINO ACID TRANSPORT SYSTEM PERMEASE PROTEIN LIVH"/>
    <property type="match status" value="1"/>
</dbReference>
<dbReference type="PANTHER" id="PTHR11795:SF451">
    <property type="entry name" value="ABC TRANSPORTER PERMEASE PROTEIN"/>
    <property type="match status" value="1"/>
</dbReference>
<dbReference type="AlphaFoldDB" id="A0A072IU28"/>